<dbReference type="InterPro" id="IPR036291">
    <property type="entry name" value="NAD(P)-bd_dom_sf"/>
</dbReference>
<gene>
    <name evidence="1" type="ORF">NCTC13465_02777</name>
</gene>
<dbReference type="EMBL" id="UAWQ01000016">
    <property type="protein sequence ID" value="SQC44269.1"/>
    <property type="molecule type" value="Genomic_DNA"/>
</dbReference>
<dbReference type="Gene3D" id="3.40.50.720">
    <property type="entry name" value="NAD(P)-binding Rossmann-like Domain"/>
    <property type="match status" value="1"/>
</dbReference>
<protein>
    <submittedName>
        <fullName evidence="1">Dehydrogenase</fullName>
    </submittedName>
</protein>
<dbReference type="Proteomes" id="UP000251721">
    <property type="component" value="Unassembled WGS sequence"/>
</dbReference>
<dbReference type="Pfam" id="PF00106">
    <property type="entry name" value="adh_short"/>
    <property type="match status" value="1"/>
</dbReference>
<dbReference type="SUPFAM" id="SSF51735">
    <property type="entry name" value="NAD(P)-binding Rossmann-fold domains"/>
    <property type="match status" value="1"/>
</dbReference>
<dbReference type="InterPro" id="IPR002347">
    <property type="entry name" value="SDR_fam"/>
</dbReference>
<evidence type="ECO:0000313" key="1">
    <source>
        <dbReference type="EMBL" id="SQC44269.1"/>
    </source>
</evidence>
<organism evidence="1 2">
    <name type="scientific">Klebsiella pneumoniae</name>
    <dbReference type="NCBI Taxonomy" id="573"/>
    <lineage>
        <taxon>Bacteria</taxon>
        <taxon>Pseudomonadati</taxon>
        <taxon>Pseudomonadota</taxon>
        <taxon>Gammaproteobacteria</taxon>
        <taxon>Enterobacterales</taxon>
        <taxon>Enterobacteriaceae</taxon>
        <taxon>Klebsiella/Raoultella group</taxon>
        <taxon>Klebsiella</taxon>
        <taxon>Klebsiella pneumoniae complex</taxon>
    </lineage>
</organism>
<sequence length="87" mass="9069">MNAAIARLQNEVPGAKARPAIADLSDADGAAQLLRAVTGVDILVNNAGIYGPQDFYATDDATWDKLLADQRHVRRTPVAGAAPGDGQ</sequence>
<proteinExistence type="predicted"/>
<accession>A0A2X3H6F5</accession>
<dbReference type="AlphaFoldDB" id="A0A2X3H6F5"/>
<name>A0A2X3H6F5_KLEPN</name>
<evidence type="ECO:0000313" key="2">
    <source>
        <dbReference type="Proteomes" id="UP000251721"/>
    </source>
</evidence>
<reference evidence="1 2" key="1">
    <citation type="submission" date="2018-06" db="EMBL/GenBank/DDBJ databases">
        <authorList>
            <consortium name="Pathogen Informatics"/>
            <person name="Doyle S."/>
        </authorList>
    </citation>
    <scope>NUCLEOTIDE SEQUENCE [LARGE SCALE GENOMIC DNA]</scope>
    <source>
        <strain evidence="1 2">NCTC13465</strain>
    </source>
</reference>